<feature type="domain" description="ZAD" evidence="13">
    <location>
        <begin position="27"/>
        <end position="102"/>
    </location>
</feature>
<name>N6SZZ1_DENPD</name>
<dbReference type="Pfam" id="PF07776">
    <property type="entry name" value="zf-AD"/>
    <property type="match status" value="1"/>
</dbReference>
<feature type="non-terminal residue" evidence="14">
    <location>
        <position position="1"/>
    </location>
</feature>
<keyword evidence="7" id="KW-0238">DNA-binding</keyword>
<dbReference type="GO" id="GO:0008270">
    <property type="term" value="F:zinc ion binding"/>
    <property type="evidence" value="ECO:0007669"/>
    <property type="project" value="UniProtKB-UniRule"/>
</dbReference>
<dbReference type="Gene3D" id="3.30.160.60">
    <property type="entry name" value="Classic Zinc Finger"/>
    <property type="match status" value="7"/>
</dbReference>
<comment type="subcellular location">
    <subcellularLocation>
        <location evidence="1">Nucleus</location>
    </subcellularLocation>
</comment>
<evidence type="ECO:0000256" key="11">
    <source>
        <dbReference type="SAM" id="MobiDB-lite"/>
    </source>
</evidence>
<feature type="domain" description="C2H2-type" evidence="12">
    <location>
        <begin position="314"/>
        <end position="341"/>
    </location>
</feature>
<evidence type="ECO:0000256" key="2">
    <source>
        <dbReference type="ARBA" id="ARBA00006991"/>
    </source>
</evidence>
<dbReference type="EMBL" id="KB741282">
    <property type="protein sequence ID" value="ENN70828.1"/>
    <property type="molecule type" value="Genomic_DNA"/>
</dbReference>
<accession>N6SZZ1</accession>
<feature type="domain" description="C2H2-type" evidence="12">
    <location>
        <begin position="371"/>
        <end position="398"/>
    </location>
</feature>
<dbReference type="SUPFAM" id="SSF57667">
    <property type="entry name" value="beta-beta-alpha zinc fingers"/>
    <property type="match status" value="3"/>
</dbReference>
<reference evidence="15" key="2">
    <citation type="submission" date="2024-08" db="UniProtKB">
        <authorList>
            <consortium name="EnsemblMetazoa"/>
        </authorList>
    </citation>
    <scope>IDENTIFICATION</scope>
</reference>
<evidence type="ECO:0008006" key="17">
    <source>
        <dbReference type="Google" id="ProtNLM"/>
    </source>
</evidence>
<sequence length="517" mass="59695">MSVETNLMQLTANFPATKFSEVININAICRICTNHSDKLIGIYSEDGISNGLADKFNLYLPIKVSLTDHLPLQCCWQCASTLLAWHDLVLTTVEADRRLRSYQFVNGKQLEEMSYGAAENILAATTDDSLLIEDSMSRHTNSHCDTNGIELLITDCSLQVEDNLKVEECHLVTSPFVAGSDCVSTSKKEDQIDFNGQQVKVENYTKNSPYQSDTEERNVRKFDCTYCPIAFTAQSDFLRHLKEMHKECKLDTDLTSKTESEQPPKKATTEKANLKKRQERRVVRGRHMTKQPLSKLSGEEVNNAKVEVDGRVFYRCRECGKTLHSVYTYMWHTRIHTGERPYVCNLCHKYFRVSQGLIRHLKETHEQIKKFDCDICGRCFATKRSAEEHRRIHTNERPYICAKCGKSFKQKASLFVHNRSHSTEFPYTCSECPLKFRTKPVLLIHATKHTGEKPYSCDVCGRSFRIKYELKRHKLIHSEDKPFICQVCSQAFRQKRYLRNHLKLNHNIAIPMNELSQ</sequence>
<dbReference type="PROSITE" id="PS51915">
    <property type="entry name" value="ZAD"/>
    <property type="match status" value="1"/>
</dbReference>
<feature type="region of interest" description="Disordered" evidence="11">
    <location>
        <begin position="252"/>
        <end position="291"/>
    </location>
</feature>
<feature type="compositionally biased region" description="Basic residues" evidence="11">
    <location>
        <begin position="274"/>
        <end position="289"/>
    </location>
</feature>
<evidence type="ECO:0000256" key="9">
    <source>
        <dbReference type="PROSITE-ProRule" id="PRU00042"/>
    </source>
</evidence>
<dbReference type="GO" id="GO:0000978">
    <property type="term" value="F:RNA polymerase II cis-regulatory region sequence-specific DNA binding"/>
    <property type="evidence" value="ECO:0007669"/>
    <property type="project" value="TreeGrafter"/>
</dbReference>
<evidence type="ECO:0000256" key="10">
    <source>
        <dbReference type="PROSITE-ProRule" id="PRU01263"/>
    </source>
</evidence>
<evidence type="ECO:0000313" key="15">
    <source>
        <dbReference type="EnsemblMetazoa" id="XP_019770970.1"/>
    </source>
</evidence>
<keyword evidence="6 10" id="KW-0862">Zinc</keyword>
<evidence type="ECO:0000256" key="5">
    <source>
        <dbReference type="ARBA" id="ARBA00022771"/>
    </source>
</evidence>
<dbReference type="GO" id="GO:0005634">
    <property type="term" value="C:nucleus"/>
    <property type="evidence" value="ECO:0007669"/>
    <property type="project" value="UniProtKB-SubCell"/>
</dbReference>
<dbReference type="HOGENOM" id="CLU_581745_0_0_1"/>
<dbReference type="GO" id="GO:0001228">
    <property type="term" value="F:DNA-binding transcription activator activity, RNA polymerase II-specific"/>
    <property type="evidence" value="ECO:0007669"/>
    <property type="project" value="TreeGrafter"/>
</dbReference>
<dbReference type="InterPro" id="IPR012934">
    <property type="entry name" value="Znf_AD"/>
</dbReference>
<evidence type="ECO:0000256" key="7">
    <source>
        <dbReference type="ARBA" id="ARBA00023125"/>
    </source>
</evidence>
<dbReference type="OrthoDB" id="9411774at2759"/>
<comment type="similarity">
    <text evidence="2">Belongs to the krueppel C2H2-type zinc-finger protein family.</text>
</comment>
<evidence type="ECO:0000313" key="14">
    <source>
        <dbReference type="EMBL" id="ENN70828.1"/>
    </source>
</evidence>
<feature type="domain" description="C2H2-type" evidence="12">
    <location>
        <begin position="342"/>
        <end position="370"/>
    </location>
</feature>
<dbReference type="PROSITE" id="PS00028">
    <property type="entry name" value="ZINC_FINGER_C2H2_1"/>
    <property type="match status" value="8"/>
</dbReference>
<dbReference type="AlphaFoldDB" id="N6SZZ1"/>
<dbReference type="InterPro" id="IPR036236">
    <property type="entry name" value="Znf_C2H2_sf"/>
</dbReference>
<evidence type="ECO:0000256" key="1">
    <source>
        <dbReference type="ARBA" id="ARBA00004123"/>
    </source>
</evidence>
<proteinExistence type="inferred from homology"/>
<dbReference type="PANTHER" id="PTHR24393:SF106">
    <property type="entry name" value="ZINC FINGER AND SCAN DOMAIN-CONTAINING PROTEIN 2"/>
    <property type="match status" value="1"/>
</dbReference>
<dbReference type="FunFam" id="3.30.160.60:FF:000065">
    <property type="entry name" value="B-cell CLL/lymphoma 6, member B"/>
    <property type="match status" value="1"/>
</dbReference>
<dbReference type="SMART" id="SM00868">
    <property type="entry name" value="zf-AD"/>
    <property type="match status" value="3"/>
</dbReference>
<dbReference type="PROSITE" id="PS50157">
    <property type="entry name" value="ZINC_FINGER_C2H2_2"/>
    <property type="match status" value="8"/>
</dbReference>
<feature type="binding site" evidence="10">
    <location>
        <position position="32"/>
    </location>
    <ligand>
        <name>Zn(2+)</name>
        <dbReference type="ChEBI" id="CHEBI:29105"/>
    </ligand>
</feature>
<feature type="domain" description="C2H2-type" evidence="12">
    <location>
        <begin position="222"/>
        <end position="250"/>
    </location>
</feature>
<organism evidence="14">
    <name type="scientific">Dendroctonus ponderosae</name>
    <name type="common">Mountain pine beetle</name>
    <dbReference type="NCBI Taxonomy" id="77166"/>
    <lineage>
        <taxon>Eukaryota</taxon>
        <taxon>Metazoa</taxon>
        <taxon>Ecdysozoa</taxon>
        <taxon>Arthropoda</taxon>
        <taxon>Hexapoda</taxon>
        <taxon>Insecta</taxon>
        <taxon>Pterygota</taxon>
        <taxon>Neoptera</taxon>
        <taxon>Endopterygota</taxon>
        <taxon>Coleoptera</taxon>
        <taxon>Polyphaga</taxon>
        <taxon>Cucujiformia</taxon>
        <taxon>Curculionidae</taxon>
        <taxon>Scolytinae</taxon>
        <taxon>Dendroctonus</taxon>
    </lineage>
</organism>
<dbReference type="Gene3D" id="3.40.1800.20">
    <property type="match status" value="1"/>
</dbReference>
<dbReference type="Proteomes" id="UP000019118">
    <property type="component" value="Unassembled WGS sequence"/>
</dbReference>
<dbReference type="SMART" id="SM00355">
    <property type="entry name" value="ZnF_C2H2"/>
    <property type="match status" value="8"/>
</dbReference>
<dbReference type="EnsemblMetazoa" id="XM_019915411.1">
    <property type="protein sequence ID" value="XP_019770970.1"/>
    <property type="gene ID" value="LOC109544977"/>
</dbReference>
<dbReference type="InterPro" id="IPR013087">
    <property type="entry name" value="Znf_C2H2_type"/>
</dbReference>
<feature type="compositionally biased region" description="Basic and acidic residues" evidence="11">
    <location>
        <begin position="252"/>
        <end position="273"/>
    </location>
</feature>
<dbReference type="FunFam" id="3.30.160.60:FF:000355">
    <property type="entry name" value="zinc finger and SCAN domain-containing protein 20 isoform X1"/>
    <property type="match status" value="1"/>
</dbReference>
<feature type="binding site" evidence="10">
    <location>
        <position position="78"/>
    </location>
    <ligand>
        <name>Zn(2+)</name>
        <dbReference type="ChEBI" id="CHEBI:29105"/>
    </ligand>
</feature>
<feature type="domain" description="C2H2-type" evidence="12">
    <location>
        <begin position="455"/>
        <end position="482"/>
    </location>
</feature>
<keyword evidence="8" id="KW-0539">Nucleus</keyword>
<dbReference type="FunFam" id="3.30.160.60:FF:001174">
    <property type="entry name" value="zinc finger protein 527 isoform X1"/>
    <property type="match status" value="1"/>
</dbReference>
<evidence type="ECO:0000256" key="4">
    <source>
        <dbReference type="ARBA" id="ARBA00022737"/>
    </source>
</evidence>
<dbReference type="PANTHER" id="PTHR24393">
    <property type="entry name" value="ZINC FINGER PROTEIN"/>
    <property type="match status" value="1"/>
</dbReference>
<feature type="domain" description="C2H2-type" evidence="12">
    <location>
        <begin position="427"/>
        <end position="454"/>
    </location>
</feature>
<evidence type="ECO:0000259" key="12">
    <source>
        <dbReference type="PROSITE" id="PS50157"/>
    </source>
</evidence>
<dbReference type="FunFam" id="3.30.160.60:FF:000688">
    <property type="entry name" value="zinc finger protein 197 isoform X1"/>
    <property type="match status" value="1"/>
</dbReference>
<keyword evidence="3 10" id="KW-0479">Metal-binding</keyword>
<gene>
    <name evidence="15" type="primary">109544977</name>
    <name evidence="14" type="ORF">YQE_12492</name>
</gene>
<evidence type="ECO:0000256" key="3">
    <source>
        <dbReference type="ARBA" id="ARBA00022723"/>
    </source>
</evidence>
<feature type="binding site" evidence="10">
    <location>
        <position position="75"/>
    </location>
    <ligand>
        <name>Zn(2+)</name>
        <dbReference type="ChEBI" id="CHEBI:29105"/>
    </ligand>
</feature>
<evidence type="ECO:0000256" key="8">
    <source>
        <dbReference type="ARBA" id="ARBA00023242"/>
    </source>
</evidence>
<evidence type="ECO:0000259" key="13">
    <source>
        <dbReference type="PROSITE" id="PS51915"/>
    </source>
</evidence>
<keyword evidence="4" id="KW-0677">Repeat</keyword>
<protein>
    <recommendedName>
        <fullName evidence="17">Protein krueppel</fullName>
    </recommendedName>
</protein>
<dbReference type="Pfam" id="PF00096">
    <property type="entry name" value="zf-C2H2"/>
    <property type="match status" value="6"/>
</dbReference>
<feature type="domain" description="C2H2-type" evidence="12">
    <location>
        <begin position="483"/>
        <end position="511"/>
    </location>
</feature>
<evidence type="ECO:0000313" key="16">
    <source>
        <dbReference type="Proteomes" id="UP000019118"/>
    </source>
</evidence>
<dbReference type="SUPFAM" id="SSF57716">
    <property type="entry name" value="Glucocorticoid receptor-like (DNA-binding domain)"/>
    <property type="match status" value="1"/>
</dbReference>
<feature type="domain" description="C2H2-type" evidence="12">
    <location>
        <begin position="399"/>
        <end position="426"/>
    </location>
</feature>
<feature type="binding site" evidence="10">
    <location>
        <position position="29"/>
    </location>
    <ligand>
        <name>Zn(2+)</name>
        <dbReference type="ChEBI" id="CHEBI:29105"/>
    </ligand>
</feature>
<reference evidence="14 16" key="1">
    <citation type="journal article" date="2013" name="Genome Biol.">
        <title>Draft genome of the mountain pine beetle, Dendroctonus ponderosae Hopkins, a major forest pest.</title>
        <authorList>
            <person name="Keeling C.I."/>
            <person name="Yuen M.M."/>
            <person name="Liao N.Y."/>
            <person name="Docking T.R."/>
            <person name="Chan S.K."/>
            <person name="Taylor G.A."/>
            <person name="Palmquist D.L."/>
            <person name="Jackman S.D."/>
            <person name="Nguyen A."/>
            <person name="Li M."/>
            <person name="Henderson H."/>
            <person name="Janes J.K."/>
            <person name="Zhao Y."/>
            <person name="Pandoh P."/>
            <person name="Moore R."/>
            <person name="Sperling F.A."/>
            <person name="Huber D.P."/>
            <person name="Birol I."/>
            <person name="Jones S.J."/>
            <person name="Bohlmann J."/>
        </authorList>
    </citation>
    <scope>NUCLEOTIDE SEQUENCE</scope>
</reference>
<evidence type="ECO:0000256" key="6">
    <source>
        <dbReference type="ARBA" id="ARBA00022833"/>
    </source>
</evidence>
<keyword evidence="5 9" id="KW-0863">Zinc-finger</keyword>
<keyword evidence="16" id="KW-1185">Reference proteome</keyword>
<dbReference type="OMA" id="HAKRIHM"/>
<dbReference type="KEGG" id="dpa:109544977"/>
<dbReference type="GO" id="GO:0030674">
    <property type="term" value="F:protein-macromolecule adaptor activity"/>
    <property type="evidence" value="ECO:0007669"/>
    <property type="project" value="UniProtKB-ARBA"/>
</dbReference>